<accession>A0A381RNK9</accession>
<reference evidence="1" key="1">
    <citation type="submission" date="2018-05" db="EMBL/GenBank/DDBJ databases">
        <authorList>
            <person name="Lanie J.A."/>
            <person name="Ng W.-L."/>
            <person name="Kazmierczak K.M."/>
            <person name="Andrzejewski T.M."/>
            <person name="Davidsen T.M."/>
            <person name="Wayne K.J."/>
            <person name="Tettelin H."/>
            <person name="Glass J.I."/>
            <person name="Rusch D."/>
            <person name="Podicherti R."/>
            <person name="Tsui H.-C.T."/>
            <person name="Winkler M.E."/>
        </authorList>
    </citation>
    <scope>NUCLEOTIDE SEQUENCE</scope>
</reference>
<gene>
    <name evidence="1" type="ORF">METZ01_LOCUS46309</name>
</gene>
<evidence type="ECO:0000313" key="1">
    <source>
        <dbReference type="EMBL" id="SUZ93455.1"/>
    </source>
</evidence>
<name>A0A381RNK9_9ZZZZ</name>
<dbReference type="EMBL" id="UINC01002149">
    <property type="protein sequence ID" value="SUZ93455.1"/>
    <property type="molecule type" value="Genomic_DNA"/>
</dbReference>
<organism evidence="1">
    <name type="scientific">marine metagenome</name>
    <dbReference type="NCBI Taxonomy" id="408172"/>
    <lineage>
        <taxon>unclassified sequences</taxon>
        <taxon>metagenomes</taxon>
        <taxon>ecological metagenomes</taxon>
    </lineage>
</organism>
<proteinExistence type="predicted"/>
<sequence>MVGFLLDSKGGEIYIVLTTRGTFHFGS</sequence>
<dbReference type="AlphaFoldDB" id="A0A381RNK9"/>
<protein>
    <submittedName>
        <fullName evidence="1">Uncharacterized protein</fullName>
    </submittedName>
</protein>